<dbReference type="RefSeq" id="WP_318650341.1">
    <property type="nucleotide sequence ID" value="NZ_CP137852.1"/>
</dbReference>
<keyword evidence="1" id="KW-1133">Transmembrane helix</keyword>
<keyword evidence="3" id="KW-1185">Reference proteome</keyword>
<gene>
    <name evidence="2" type="ORF">R9Z33_05725</name>
</gene>
<feature type="transmembrane region" description="Helical" evidence="1">
    <location>
        <begin position="94"/>
        <end position="114"/>
    </location>
</feature>
<feature type="transmembrane region" description="Helical" evidence="1">
    <location>
        <begin position="126"/>
        <end position="147"/>
    </location>
</feature>
<keyword evidence="1" id="KW-0812">Transmembrane</keyword>
<accession>A0ABZ0PKV1</accession>
<evidence type="ECO:0000313" key="2">
    <source>
        <dbReference type="EMBL" id="WPB86369.1"/>
    </source>
</evidence>
<reference evidence="2 3" key="1">
    <citation type="submission" date="2023-11" db="EMBL/GenBank/DDBJ databases">
        <title>Arctic aerobic anoxygenic photoheterotroph Sediminicoccus rosea KRV36 adapts its photosynthesis to long days of polar summer.</title>
        <authorList>
            <person name="Tomasch J."/>
            <person name="Kopejtka K."/>
            <person name="Bily T."/>
            <person name="Gardiner A.T."/>
            <person name="Gardian Z."/>
            <person name="Shivaramu S."/>
            <person name="Koblizek M."/>
            <person name="Engelhardt F."/>
            <person name="Kaftan D."/>
        </authorList>
    </citation>
    <scope>NUCLEOTIDE SEQUENCE [LARGE SCALE GENOMIC DNA]</scope>
    <source>
        <strain evidence="2 3">R-30</strain>
    </source>
</reference>
<evidence type="ECO:0008006" key="4">
    <source>
        <dbReference type="Google" id="ProtNLM"/>
    </source>
</evidence>
<sequence>MRGSVPALLAPLAVLVLVFGLYGTLAGALVGLAEMVRLPAILLGVALACLPRGAAPLPAIAGWIAIGLVAALVLRAALATLGAAAWLPTTGEDLAGADLLLDAGWLCALALLAFRGGRGGVSGPMLAAIVATTRIGAFVDLPGALLGEAWSGSAGIVTFAALCLQAVAGALAAGLVTIGAGWLLARCARAGARLAAPAVLLAVVALLAAAARLWELFGSRL</sequence>
<feature type="transmembrane region" description="Helical" evidence="1">
    <location>
        <begin position="159"/>
        <end position="185"/>
    </location>
</feature>
<proteinExistence type="predicted"/>
<evidence type="ECO:0000313" key="3">
    <source>
        <dbReference type="Proteomes" id="UP001305521"/>
    </source>
</evidence>
<evidence type="ECO:0000256" key="1">
    <source>
        <dbReference type="SAM" id="Phobius"/>
    </source>
</evidence>
<dbReference type="EMBL" id="CP137852">
    <property type="protein sequence ID" value="WPB86369.1"/>
    <property type="molecule type" value="Genomic_DNA"/>
</dbReference>
<dbReference type="Proteomes" id="UP001305521">
    <property type="component" value="Chromosome"/>
</dbReference>
<feature type="transmembrane region" description="Helical" evidence="1">
    <location>
        <begin position="194"/>
        <end position="214"/>
    </location>
</feature>
<feature type="transmembrane region" description="Helical" evidence="1">
    <location>
        <begin position="62"/>
        <end position="88"/>
    </location>
</feature>
<protein>
    <recommendedName>
        <fullName evidence="4">Type IV leader peptidase family protein</fullName>
    </recommendedName>
</protein>
<name>A0ABZ0PKV1_9PROT</name>
<organism evidence="2 3">
    <name type="scientific">Sediminicoccus rosea</name>
    <dbReference type="NCBI Taxonomy" id="1225128"/>
    <lineage>
        <taxon>Bacteria</taxon>
        <taxon>Pseudomonadati</taxon>
        <taxon>Pseudomonadota</taxon>
        <taxon>Alphaproteobacteria</taxon>
        <taxon>Acetobacterales</taxon>
        <taxon>Roseomonadaceae</taxon>
        <taxon>Sediminicoccus</taxon>
    </lineage>
</organism>
<keyword evidence="1" id="KW-0472">Membrane</keyword>
<feature type="transmembrane region" description="Helical" evidence="1">
    <location>
        <begin position="36"/>
        <end position="55"/>
    </location>
</feature>